<dbReference type="GO" id="GO:0005730">
    <property type="term" value="C:nucleolus"/>
    <property type="evidence" value="ECO:0007669"/>
    <property type="project" value="TreeGrafter"/>
</dbReference>
<dbReference type="InterPro" id="IPR007148">
    <property type="entry name" value="SSU_processome_Utp12"/>
</dbReference>
<organism evidence="6 7">
    <name type="scientific">Hypsibius exemplaris</name>
    <name type="common">Freshwater tardigrade</name>
    <dbReference type="NCBI Taxonomy" id="2072580"/>
    <lineage>
        <taxon>Eukaryota</taxon>
        <taxon>Metazoa</taxon>
        <taxon>Ecdysozoa</taxon>
        <taxon>Tardigrada</taxon>
        <taxon>Eutardigrada</taxon>
        <taxon>Parachela</taxon>
        <taxon>Hypsibioidea</taxon>
        <taxon>Hypsibiidae</taxon>
        <taxon>Hypsibius</taxon>
    </lineage>
</organism>
<dbReference type="OrthoDB" id="30195at2759"/>
<feature type="domain" description="Small-subunit processome Utp12" evidence="5">
    <location>
        <begin position="100"/>
        <end position="195"/>
    </location>
</feature>
<dbReference type="Proteomes" id="UP000192578">
    <property type="component" value="Unassembled WGS sequence"/>
</dbReference>
<proteinExistence type="inferred from homology"/>
<feature type="region of interest" description="Disordered" evidence="4">
    <location>
        <begin position="213"/>
        <end position="307"/>
    </location>
</feature>
<keyword evidence="2" id="KW-0539">Nucleus</keyword>
<keyword evidence="7" id="KW-1185">Reference proteome</keyword>
<feature type="compositionally biased region" description="Acidic residues" evidence="4">
    <location>
        <begin position="229"/>
        <end position="264"/>
    </location>
</feature>
<accession>A0A9X6NN54</accession>
<gene>
    <name evidence="6" type="ORF">BV898_17957</name>
</gene>
<evidence type="ECO:0000313" key="7">
    <source>
        <dbReference type="Proteomes" id="UP000192578"/>
    </source>
</evidence>
<evidence type="ECO:0000313" key="6">
    <source>
        <dbReference type="EMBL" id="OWA53531.1"/>
    </source>
</evidence>
<feature type="region of interest" description="Disordered" evidence="4">
    <location>
        <begin position="23"/>
        <end position="60"/>
    </location>
</feature>
<dbReference type="InterPro" id="IPR052414">
    <property type="entry name" value="U3_snoRNA-assoc_WDR"/>
</dbReference>
<evidence type="ECO:0000259" key="5">
    <source>
        <dbReference type="Pfam" id="PF04003"/>
    </source>
</evidence>
<reference evidence="7" key="1">
    <citation type="submission" date="2017-01" db="EMBL/GenBank/DDBJ databases">
        <title>Comparative genomics of anhydrobiosis in the tardigrade Hypsibius dujardini.</title>
        <authorList>
            <person name="Yoshida Y."/>
            <person name="Koutsovoulos G."/>
            <person name="Laetsch D."/>
            <person name="Stevens L."/>
            <person name="Kumar S."/>
            <person name="Horikawa D."/>
            <person name="Ishino K."/>
            <person name="Komine S."/>
            <person name="Tomita M."/>
            <person name="Blaxter M."/>
            <person name="Arakawa K."/>
        </authorList>
    </citation>
    <scope>NUCLEOTIDE SEQUENCE [LARGE SCALE GENOMIC DNA]</scope>
    <source>
        <strain evidence="7">Z151</strain>
    </source>
</reference>
<dbReference type="EMBL" id="MTYJ01000328">
    <property type="protein sequence ID" value="OWA53531.1"/>
    <property type="molecule type" value="Genomic_DNA"/>
</dbReference>
<comment type="caution">
    <text evidence="6">The sequence shown here is derived from an EMBL/GenBank/DDBJ whole genome shotgun (WGS) entry which is preliminary data.</text>
</comment>
<name>A0A9X6NN54_HYPEX</name>
<protein>
    <submittedName>
        <fullName evidence="6">WD repeat-containing protein 43</fullName>
    </submittedName>
</protein>
<evidence type="ECO:0000256" key="3">
    <source>
        <dbReference type="ARBA" id="ARBA00038335"/>
    </source>
</evidence>
<evidence type="ECO:0000256" key="4">
    <source>
        <dbReference type="SAM" id="MobiDB-lite"/>
    </source>
</evidence>
<dbReference type="AlphaFoldDB" id="A0A9X6NN54"/>
<sequence length="307" mass="33702">MPKAKSKKTPAVVTEDPIISYGVPRSHPSVTAAAADATPAKRKLNGLEATPSNIPPEPSLGDRLQKDLGAAAAEENILDPGPPKADNLSILLEQGLKSADNSLLQSVLSRCDEGLIRKTIELLPLQLTVPLIQHLGKVCAEERPRQNRAPLLWLSNVLTIRSSYLTTLPNLEEALRNVYVHGDRRIRHTDRFVRLAGTISASVNLVKQRLHQKAAANSGRSEVLSYNEPLDESESGDDDDTGDTDEEMPSDEDTDGDESYDEDEDKLKRKKPSKVFNASDDEESEPEVSRSGKRNGHTEDLESEEED</sequence>
<comment type="subcellular location">
    <subcellularLocation>
        <location evidence="1">Nucleus</location>
    </subcellularLocation>
</comment>
<comment type="similarity">
    <text evidence="3">Belongs to the UTP5 family.</text>
</comment>
<dbReference type="GO" id="GO:0000462">
    <property type="term" value="P:maturation of SSU-rRNA from tricistronic rRNA transcript (SSU-rRNA, 5.8S rRNA, LSU-rRNA)"/>
    <property type="evidence" value="ECO:0007669"/>
    <property type="project" value="TreeGrafter"/>
</dbReference>
<dbReference type="PANTHER" id="PTHR44267:SF1">
    <property type="entry name" value="WD REPEAT-CONTAINING PROTEIN 43"/>
    <property type="match status" value="1"/>
</dbReference>
<evidence type="ECO:0000256" key="1">
    <source>
        <dbReference type="ARBA" id="ARBA00004123"/>
    </source>
</evidence>
<dbReference type="Pfam" id="PF04003">
    <property type="entry name" value="Utp12"/>
    <property type="match status" value="1"/>
</dbReference>
<evidence type="ECO:0000256" key="2">
    <source>
        <dbReference type="ARBA" id="ARBA00023242"/>
    </source>
</evidence>
<dbReference type="PANTHER" id="PTHR44267">
    <property type="entry name" value="WD REPEAT-CONTAINING PROTEIN 43"/>
    <property type="match status" value="1"/>
</dbReference>